<dbReference type="RefSeq" id="WP_012002193.1">
    <property type="nucleotide sequence ID" value="NC_009828.1"/>
</dbReference>
<dbReference type="EMBL" id="CP000812">
    <property type="protein sequence ID" value="ABV32712.1"/>
    <property type="molecule type" value="Genomic_DNA"/>
</dbReference>
<feature type="domain" description="N-acetyltransferase" evidence="1">
    <location>
        <begin position="1"/>
        <end position="132"/>
    </location>
</feature>
<organism evidence="2 3">
    <name type="scientific">Pseudothermotoga lettingae (strain ATCC BAA-301 / DSM 14385 / NBRC 107922 / TMO)</name>
    <name type="common">Thermotoga lettingae</name>
    <dbReference type="NCBI Taxonomy" id="416591"/>
    <lineage>
        <taxon>Bacteria</taxon>
        <taxon>Thermotogati</taxon>
        <taxon>Thermotogota</taxon>
        <taxon>Thermotogae</taxon>
        <taxon>Thermotogales</taxon>
        <taxon>Thermotogaceae</taxon>
        <taxon>Pseudothermotoga</taxon>
    </lineage>
</organism>
<dbReference type="Gene3D" id="3.40.630.30">
    <property type="match status" value="1"/>
</dbReference>
<sequence>MDFYIGDKEEVLIETRDLMYFSETRLINIPRKIVMNFFQEDRPVGFVSFDVRWINRNAYITYYVISEARGIGLGKKMLLMAMDFAFNELNLNRLTAEVYEYNKPSIKLLESTGFELEGVIKNGKFYNGKYHNIRIYGYLRR</sequence>
<dbReference type="Proteomes" id="UP000002016">
    <property type="component" value="Chromosome"/>
</dbReference>
<accession>A8F3H8</accession>
<keyword evidence="2" id="KW-0808">Transferase</keyword>
<dbReference type="eggNOG" id="COG1670">
    <property type="taxonomic scope" value="Bacteria"/>
</dbReference>
<evidence type="ECO:0000259" key="1">
    <source>
        <dbReference type="PROSITE" id="PS51186"/>
    </source>
</evidence>
<reference evidence="2 3" key="2">
    <citation type="journal article" date="2009" name="Proc. Natl. Acad. Sci. U.S.A.">
        <title>On the chimeric nature, thermophilic origin, and phylogenetic placement of the Thermotogales.</title>
        <authorList>
            <person name="Zhaxybayeva O."/>
            <person name="Swithers K.S."/>
            <person name="Lapierre P."/>
            <person name="Fournier G.P."/>
            <person name="Bickhart D.M."/>
            <person name="DeBoy R.T."/>
            <person name="Nelson K.E."/>
            <person name="Nesbo C.L."/>
            <person name="Doolittle W.F."/>
            <person name="Gogarten J.P."/>
            <person name="Noll K.M."/>
        </authorList>
    </citation>
    <scope>NUCLEOTIDE SEQUENCE [LARGE SCALE GENOMIC DNA]</scope>
    <source>
        <strain evidence="3">ATCC BAA-301 / DSM 14385 / NBRC 107922 / TMO</strain>
    </source>
</reference>
<dbReference type="CDD" id="cd04301">
    <property type="entry name" value="NAT_SF"/>
    <property type="match status" value="1"/>
</dbReference>
<keyword evidence="3" id="KW-1185">Reference proteome</keyword>
<dbReference type="PROSITE" id="PS51186">
    <property type="entry name" value="GNAT"/>
    <property type="match status" value="1"/>
</dbReference>
<dbReference type="PANTHER" id="PTHR43415:SF5">
    <property type="entry name" value="ACETYLTRANSFERASE"/>
    <property type="match status" value="1"/>
</dbReference>
<dbReference type="HOGENOM" id="CLU_013985_40_3_0"/>
<dbReference type="KEGG" id="tle:Tlet_0142"/>
<gene>
    <name evidence="2" type="ordered locus">Tlet_0142</name>
</gene>
<reference evidence="2 3" key="1">
    <citation type="submission" date="2007-08" db="EMBL/GenBank/DDBJ databases">
        <title>Complete sequence of Thermotoga lettingae TMO.</title>
        <authorList>
            <consortium name="US DOE Joint Genome Institute"/>
            <person name="Copeland A."/>
            <person name="Lucas S."/>
            <person name="Lapidus A."/>
            <person name="Barry K."/>
            <person name="Glavina del Rio T."/>
            <person name="Dalin E."/>
            <person name="Tice H."/>
            <person name="Pitluck S."/>
            <person name="Foster B."/>
            <person name="Bruce D."/>
            <person name="Schmutz J."/>
            <person name="Larimer F."/>
            <person name="Land M."/>
            <person name="Hauser L."/>
            <person name="Kyrpides N."/>
            <person name="Mikhailova N."/>
            <person name="Nelson K."/>
            <person name="Gogarten J.P."/>
            <person name="Noll K."/>
            <person name="Richardson P."/>
        </authorList>
    </citation>
    <scope>NUCLEOTIDE SEQUENCE [LARGE SCALE GENOMIC DNA]</scope>
    <source>
        <strain evidence="3">ATCC BAA-301 / DSM 14385 / NBRC 107922 / TMO</strain>
    </source>
</reference>
<dbReference type="OrthoDB" id="9795206at2"/>
<dbReference type="AlphaFoldDB" id="A8F3H8"/>
<proteinExistence type="predicted"/>
<evidence type="ECO:0000313" key="2">
    <source>
        <dbReference type="EMBL" id="ABV32712.1"/>
    </source>
</evidence>
<dbReference type="InterPro" id="IPR016181">
    <property type="entry name" value="Acyl_CoA_acyltransferase"/>
</dbReference>
<dbReference type="InterPro" id="IPR000182">
    <property type="entry name" value="GNAT_dom"/>
</dbReference>
<dbReference type="PANTHER" id="PTHR43415">
    <property type="entry name" value="SPERMIDINE N(1)-ACETYLTRANSFERASE"/>
    <property type="match status" value="1"/>
</dbReference>
<evidence type="ECO:0000313" key="3">
    <source>
        <dbReference type="Proteomes" id="UP000002016"/>
    </source>
</evidence>
<name>A8F3H8_PSELT</name>
<dbReference type="SUPFAM" id="SSF55729">
    <property type="entry name" value="Acyl-CoA N-acyltransferases (Nat)"/>
    <property type="match status" value="1"/>
</dbReference>
<dbReference type="STRING" id="416591.Tlet_0142"/>
<dbReference type="GO" id="GO:0016747">
    <property type="term" value="F:acyltransferase activity, transferring groups other than amino-acyl groups"/>
    <property type="evidence" value="ECO:0007669"/>
    <property type="project" value="InterPro"/>
</dbReference>
<protein>
    <submittedName>
        <fullName evidence="2">GCN5-related N-acetyltransferase</fullName>
    </submittedName>
</protein>
<dbReference type="Pfam" id="PF00583">
    <property type="entry name" value="Acetyltransf_1"/>
    <property type="match status" value="1"/>
</dbReference>